<accession>A0A8H3RZ77</accession>
<dbReference type="Proteomes" id="UP000465221">
    <property type="component" value="Unassembled WGS sequence"/>
</dbReference>
<sequence>MKFAAVLLALPFAASAWKVTTGYWAGSEPDYCTSANLAKGEEVTVSDLQKNQKVMFFSDDECEKLEFSIGEAGSSELKSDIKSFQVMEFEPDTKRGDLKTWFA</sequence>
<dbReference type="AlphaFoldDB" id="A0A8H3RZ77"/>
<evidence type="ECO:0000256" key="1">
    <source>
        <dbReference type="SAM" id="SignalP"/>
    </source>
</evidence>
<comment type="caution">
    <text evidence="2">The sequence shown here is derived from an EMBL/GenBank/DDBJ whole genome shotgun (WGS) entry which is preliminary data.</text>
</comment>
<reference evidence="2 3" key="1">
    <citation type="submission" date="2020-01" db="EMBL/GenBank/DDBJ databases">
        <title>Draft genome sequence of Aspergillus udagawae IFM 46972.</title>
        <authorList>
            <person name="Takahashi H."/>
            <person name="Yaguchi T."/>
        </authorList>
    </citation>
    <scope>NUCLEOTIDE SEQUENCE [LARGE SCALE GENOMIC DNA]</scope>
    <source>
        <strain evidence="2 3">IFM 46972</strain>
    </source>
</reference>
<evidence type="ECO:0000313" key="3">
    <source>
        <dbReference type="Proteomes" id="UP000465221"/>
    </source>
</evidence>
<proteinExistence type="predicted"/>
<dbReference type="EMBL" id="BLKC01000052">
    <property type="protein sequence ID" value="GFF43266.1"/>
    <property type="molecule type" value="Genomic_DNA"/>
</dbReference>
<organism evidence="2 3">
    <name type="scientific">Aspergillus udagawae</name>
    <dbReference type="NCBI Taxonomy" id="91492"/>
    <lineage>
        <taxon>Eukaryota</taxon>
        <taxon>Fungi</taxon>
        <taxon>Dikarya</taxon>
        <taxon>Ascomycota</taxon>
        <taxon>Pezizomycotina</taxon>
        <taxon>Eurotiomycetes</taxon>
        <taxon>Eurotiomycetidae</taxon>
        <taxon>Eurotiales</taxon>
        <taxon>Aspergillaceae</taxon>
        <taxon>Aspergillus</taxon>
        <taxon>Aspergillus subgen. Fumigati</taxon>
    </lineage>
</organism>
<protein>
    <submittedName>
        <fullName evidence="2">Uncharacterized protein</fullName>
    </submittedName>
</protein>
<evidence type="ECO:0000313" key="2">
    <source>
        <dbReference type="EMBL" id="GFF43266.1"/>
    </source>
</evidence>
<gene>
    <name evidence="2" type="ORF">IFM46972_07152</name>
</gene>
<feature type="chain" id="PRO_5034748295" evidence="1">
    <location>
        <begin position="17"/>
        <end position="103"/>
    </location>
</feature>
<feature type="signal peptide" evidence="1">
    <location>
        <begin position="1"/>
        <end position="16"/>
    </location>
</feature>
<name>A0A8H3RZ77_9EURO</name>
<keyword evidence="1" id="KW-0732">Signal</keyword>